<dbReference type="Proteomes" id="UP000269493">
    <property type="component" value="Unassembled WGS sequence"/>
</dbReference>
<sequence>MQLKISLELNKNGIGLLIGLLIFPSKLMTIFILDESIRIHIWRTLFSKYNLDRD</sequence>
<dbReference type="EMBL" id="RBXN01000007">
    <property type="protein sequence ID" value="RKT50477.1"/>
    <property type="molecule type" value="Genomic_DNA"/>
</dbReference>
<reference evidence="2 3" key="1">
    <citation type="submission" date="2018-10" db="EMBL/GenBank/DDBJ databases">
        <title>Genomic Encyclopedia of Archaeal and Bacterial Type Strains, Phase II (KMG-II): from individual species to whole genera.</title>
        <authorList>
            <person name="Goeker M."/>
        </authorList>
    </citation>
    <scope>NUCLEOTIDE SEQUENCE [LARGE SCALE GENOMIC DNA]</scope>
    <source>
        <strain evidence="2 3">NSB1</strain>
    </source>
</reference>
<protein>
    <submittedName>
        <fullName evidence="2">Uncharacterized protein</fullName>
    </submittedName>
</protein>
<keyword evidence="1" id="KW-1133">Transmembrane helix</keyword>
<evidence type="ECO:0000313" key="2">
    <source>
        <dbReference type="EMBL" id="RKT50477.1"/>
    </source>
</evidence>
<keyword evidence="1" id="KW-0812">Transmembrane</keyword>
<dbReference type="AlphaFoldDB" id="A0A495VPF3"/>
<feature type="transmembrane region" description="Helical" evidence="1">
    <location>
        <begin position="12"/>
        <end position="33"/>
    </location>
</feature>
<comment type="caution">
    <text evidence="2">The sequence shown here is derived from an EMBL/GenBank/DDBJ whole genome shotgun (WGS) entry which is preliminary data.</text>
</comment>
<name>A0A495VPF3_9BACT</name>
<gene>
    <name evidence="2" type="ORF">BC742_2012</name>
</gene>
<evidence type="ECO:0000313" key="3">
    <source>
        <dbReference type="Proteomes" id="UP000269493"/>
    </source>
</evidence>
<accession>A0A495VPF3</accession>
<keyword evidence="1" id="KW-0472">Membrane</keyword>
<keyword evidence="3" id="KW-1185">Reference proteome</keyword>
<proteinExistence type="predicted"/>
<organism evidence="2 3">
    <name type="scientific">Coprobacter fastidiosus NSB1 = JCM 33896</name>
    <dbReference type="NCBI Taxonomy" id="1349822"/>
    <lineage>
        <taxon>Bacteria</taxon>
        <taxon>Pseudomonadati</taxon>
        <taxon>Bacteroidota</taxon>
        <taxon>Bacteroidia</taxon>
        <taxon>Bacteroidales</taxon>
        <taxon>Barnesiellaceae</taxon>
        <taxon>Coprobacter</taxon>
    </lineage>
</organism>
<evidence type="ECO:0000256" key="1">
    <source>
        <dbReference type="SAM" id="Phobius"/>
    </source>
</evidence>